<proteinExistence type="predicted"/>
<protein>
    <submittedName>
        <fullName evidence="1">Uncharacterized protein</fullName>
    </submittedName>
</protein>
<sequence>MSDQRNQIYGFYQLRIISAENPPQCSKLYVKMSLAGPIKAYLDKTGFASHKKCEWKTGWFYFNPIRGTRVYFDLYNDDVGVDKLYATGNFDPKTMKMSQNGEIIQIPLTHLTGKYSNSNSPTILNVVIQYMPRDIPSIAAPSSSTSSPLYISVDSNVRITQNNLNQFYRFPFELSAVVFNDSSNVCRCVNSAYREVQGLYHSGPHTPGSYSSFSPVLRIDPKALQKIGKYVYIILSTTNYTPLKKILNPNNSPVDANVTVWKTDEPSGEYNRAEDFKLREKGNKMEPFGQFQVIADAQACHVVVAYGYIKEGNLELVPSNFSVPNDECPSFQDPSEIIGNILTSISYARIPPPYAPSNLSIANGVPVYLPRSLCSMFKIGFEPKVTAIVGSLKKHNFSVTCLNFDLKPILSCGNSNSNIANNNINYVSGNITANLGSLPSEICYLVFNIYGGDTLAKELSKDNDKTNESLYLKVLVNQFEVIKAPSKYSKTKRGMVWFILYKDPFGGWTILNLRHAVQGSTENDCINEGVKAIRSILL</sequence>
<evidence type="ECO:0000313" key="2">
    <source>
        <dbReference type="Proteomes" id="UP001470230"/>
    </source>
</evidence>
<keyword evidence="2" id="KW-1185">Reference proteome</keyword>
<comment type="caution">
    <text evidence="1">The sequence shown here is derived from an EMBL/GenBank/DDBJ whole genome shotgun (WGS) entry which is preliminary data.</text>
</comment>
<accession>A0ABR2JUK9</accession>
<name>A0ABR2JUK9_9EUKA</name>
<dbReference type="EMBL" id="JAPFFF010000009">
    <property type="protein sequence ID" value="KAK8882313.1"/>
    <property type="molecule type" value="Genomic_DNA"/>
</dbReference>
<evidence type="ECO:0000313" key="1">
    <source>
        <dbReference type="EMBL" id="KAK8882313.1"/>
    </source>
</evidence>
<gene>
    <name evidence="1" type="ORF">M9Y10_044955</name>
</gene>
<dbReference type="Proteomes" id="UP001470230">
    <property type="component" value="Unassembled WGS sequence"/>
</dbReference>
<organism evidence="1 2">
    <name type="scientific">Tritrichomonas musculus</name>
    <dbReference type="NCBI Taxonomy" id="1915356"/>
    <lineage>
        <taxon>Eukaryota</taxon>
        <taxon>Metamonada</taxon>
        <taxon>Parabasalia</taxon>
        <taxon>Tritrichomonadida</taxon>
        <taxon>Tritrichomonadidae</taxon>
        <taxon>Tritrichomonas</taxon>
    </lineage>
</organism>
<reference evidence="1 2" key="1">
    <citation type="submission" date="2024-04" db="EMBL/GenBank/DDBJ databases">
        <title>Tritrichomonas musculus Genome.</title>
        <authorList>
            <person name="Alves-Ferreira E."/>
            <person name="Grigg M."/>
            <person name="Lorenzi H."/>
            <person name="Galac M."/>
        </authorList>
    </citation>
    <scope>NUCLEOTIDE SEQUENCE [LARGE SCALE GENOMIC DNA]</scope>
    <source>
        <strain evidence="1 2">EAF2021</strain>
    </source>
</reference>